<evidence type="ECO:0000313" key="14">
    <source>
        <dbReference type="EMBL" id="ADV62246.1"/>
    </source>
</evidence>
<keyword evidence="7" id="KW-0143">Chaperone</keyword>
<dbReference type="InterPro" id="IPR000297">
    <property type="entry name" value="PPIase_PpiC"/>
</dbReference>
<dbReference type="PANTHER" id="PTHR47529">
    <property type="entry name" value="PEPTIDYL-PROLYL CIS-TRANS ISOMERASE D"/>
    <property type="match status" value="1"/>
</dbReference>
<evidence type="ECO:0000256" key="9">
    <source>
        <dbReference type="ARBA" id="ARBA00040743"/>
    </source>
</evidence>
<evidence type="ECO:0000256" key="10">
    <source>
        <dbReference type="ARBA" id="ARBA00042775"/>
    </source>
</evidence>
<dbReference type="SUPFAM" id="SSF109998">
    <property type="entry name" value="Triger factor/SurA peptide-binding domain-like"/>
    <property type="match status" value="1"/>
</dbReference>
<feature type="region of interest" description="Disordered" evidence="12">
    <location>
        <begin position="417"/>
        <end position="436"/>
    </location>
</feature>
<dbReference type="OrthoDB" id="270355at2"/>
<comment type="similarity">
    <text evidence="8">Belongs to the PpiD chaperone family.</text>
</comment>
<protein>
    <recommendedName>
        <fullName evidence="9">Periplasmic chaperone PpiD</fullName>
    </recommendedName>
    <alternativeName>
        <fullName evidence="10">Periplasmic folding chaperone</fullName>
    </alternativeName>
</protein>
<keyword evidence="15" id="KW-1185">Reference proteome</keyword>
<dbReference type="EMBL" id="CP002353">
    <property type="protein sequence ID" value="ADV62246.1"/>
    <property type="molecule type" value="Genomic_DNA"/>
</dbReference>
<dbReference type="Pfam" id="PF00639">
    <property type="entry name" value="Rotamase"/>
    <property type="match status" value="1"/>
</dbReference>
<evidence type="ECO:0000256" key="2">
    <source>
        <dbReference type="ARBA" id="ARBA00022475"/>
    </source>
</evidence>
<evidence type="ECO:0000256" key="1">
    <source>
        <dbReference type="ARBA" id="ARBA00004382"/>
    </source>
</evidence>
<name>E8R0B9_ISOPI</name>
<evidence type="ECO:0000256" key="8">
    <source>
        <dbReference type="ARBA" id="ARBA00038408"/>
    </source>
</evidence>
<dbReference type="Gene3D" id="1.10.4030.10">
    <property type="entry name" value="Porin chaperone SurA, peptide-binding domain"/>
    <property type="match status" value="1"/>
</dbReference>
<evidence type="ECO:0000313" key="15">
    <source>
        <dbReference type="Proteomes" id="UP000008631"/>
    </source>
</evidence>
<evidence type="ECO:0000256" key="4">
    <source>
        <dbReference type="ARBA" id="ARBA00022692"/>
    </source>
</evidence>
<keyword evidence="2" id="KW-1003">Cell membrane</keyword>
<evidence type="ECO:0000256" key="11">
    <source>
        <dbReference type="PROSITE-ProRule" id="PRU00278"/>
    </source>
</evidence>
<accession>E8R0B9</accession>
<keyword evidence="3" id="KW-0997">Cell inner membrane</keyword>
<dbReference type="Proteomes" id="UP000008631">
    <property type="component" value="Chromosome"/>
</dbReference>
<dbReference type="HOGENOM" id="CLU_657042_0_0_0"/>
<feature type="region of interest" description="Disordered" evidence="12">
    <location>
        <begin position="76"/>
        <end position="95"/>
    </location>
</feature>
<dbReference type="PROSITE" id="PS50198">
    <property type="entry name" value="PPIC_PPIASE_2"/>
    <property type="match status" value="1"/>
</dbReference>
<evidence type="ECO:0000256" key="5">
    <source>
        <dbReference type="ARBA" id="ARBA00022989"/>
    </source>
</evidence>
<evidence type="ECO:0000256" key="6">
    <source>
        <dbReference type="ARBA" id="ARBA00023136"/>
    </source>
</evidence>
<evidence type="ECO:0000256" key="12">
    <source>
        <dbReference type="SAM" id="MobiDB-lite"/>
    </source>
</evidence>
<dbReference type="AlphaFoldDB" id="E8R0B9"/>
<dbReference type="InterPro" id="IPR027304">
    <property type="entry name" value="Trigger_fact/SurA_dom_sf"/>
</dbReference>
<dbReference type="SUPFAM" id="SSF54534">
    <property type="entry name" value="FKBP-like"/>
    <property type="match status" value="1"/>
</dbReference>
<dbReference type="InParanoid" id="E8R0B9"/>
<dbReference type="InterPro" id="IPR052029">
    <property type="entry name" value="PpiD_chaperone"/>
</dbReference>
<gene>
    <name evidence="14" type="ordered locus">Isop_1662</name>
</gene>
<reference key="1">
    <citation type="submission" date="2010-11" db="EMBL/GenBank/DDBJ databases">
        <title>The complete sequence of chromosome of Isophaera pallida ATCC 43644.</title>
        <authorList>
            <consortium name="US DOE Joint Genome Institute (JGI-PGF)"/>
            <person name="Lucas S."/>
            <person name="Copeland A."/>
            <person name="Lapidus A."/>
            <person name="Bruce D."/>
            <person name="Goodwin L."/>
            <person name="Pitluck S."/>
            <person name="Kyrpides N."/>
            <person name="Mavromatis K."/>
            <person name="Pagani I."/>
            <person name="Ivanova N."/>
            <person name="Saunders E."/>
            <person name="Brettin T."/>
            <person name="Detter J.C."/>
            <person name="Han C."/>
            <person name="Tapia R."/>
            <person name="Land M."/>
            <person name="Hauser L."/>
            <person name="Markowitz V."/>
            <person name="Cheng J.-F."/>
            <person name="Hugenholtz P."/>
            <person name="Woyke T."/>
            <person name="Wu D."/>
            <person name="Eisen J.A."/>
        </authorList>
    </citation>
    <scope>NUCLEOTIDE SEQUENCE</scope>
    <source>
        <strain>ATCC 43644</strain>
    </source>
</reference>
<dbReference type="eggNOG" id="COG0760">
    <property type="taxonomic scope" value="Bacteria"/>
</dbReference>
<keyword evidence="11 14" id="KW-0413">Isomerase</keyword>
<keyword evidence="6" id="KW-0472">Membrane</keyword>
<dbReference type="KEGG" id="ipa:Isop_1662"/>
<dbReference type="InterPro" id="IPR046357">
    <property type="entry name" value="PPIase_dom_sf"/>
</dbReference>
<reference evidence="14 15" key="2">
    <citation type="journal article" date="2011" name="Stand. Genomic Sci.">
        <title>Complete genome sequence of Isosphaera pallida type strain (IS1B).</title>
        <authorList>
            <consortium name="US DOE Joint Genome Institute (JGI-PGF)"/>
            <person name="Goker M."/>
            <person name="Cleland D."/>
            <person name="Saunders E."/>
            <person name="Lapidus A."/>
            <person name="Nolan M."/>
            <person name="Lucas S."/>
            <person name="Hammon N."/>
            <person name="Deshpande S."/>
            <person name="Cheng J.F."/>
            <person name="Tapia R."/>
            <person name="Han C."/>
            <person name="Goodwin L."/>
            <person name="Pitluck S."/>
            <person name="Liolios K."/>
            <person name="Pagani I."/>
            <person name="Ivanova N."/>
            <person name="Mavromatis K."/>
            <person name="Pati A."/>
            <person name="Chen A."/>
            <person name="Palaniappan K."/>
            <person name="Land M."/>
            <person name="Hauser L."/>
            <person name="Chang Y.J."/>
            <person name="Jeffries C.D."/>
            <person name="Detter J.C."/>
            <person name="Beck B."/>
            <person name="Woyke T."/>
            <person name="Bristow J."/>
            <person name="Eisen J.A."/>
            <person name="Markowitz V."/>
            <person name="Hugenholtz P."/>
            <person name="Kyrpides N.C."/>
            <person name="Klenk H.P."/>
        </authorList>
    </citation>
    <scope>NUCLEOTIDE SEQUENCE [LARGE SCALE GENOMIC DNA]</scope>
    <source>
        <strain evidence="15">ATCC 43644 / DSM 9630 / IS1B</strain>
    </source>
</reference>
<sequence length="436" mass="48971">MFWIAAQVSSPLRAGQPDWRREAVATTLALALVSGCGIQGGFVAKRSPEMSSPWPESVSQPLTRAWFAGREDFRSEATSSPSVAGSPPTDPQALRIDPGLIADVSKGGRVLSRSDSTLAARVGDAVITRGELDHEIDRFAQQNGVSLATLTPEERLQVEKMVLNERIDRELILQEARRVLKTPEQWAKISEFANQRWEAEEAPSLLREAGVETLVELKEWMKRQGRDLDQELEDYRVKVITTEYLRMTLGPRLQVDLPEMLADYQQRREQFRREARLVWRELLADPARVGGREAAAGLARNWLERLQHGEDFAHIARTESHGVTASDGGRWETTPEGYNRREVNQALAAMTPPSPPVLVESEDGVHVIQLESRTQAGFQPFSDVQDQLRERLFQAKLQQESRRLLERLRQTTPIVNLLEDQTNATPEASSSSSSPE</sequence>
<dbReference type="GO" id="GO:0005886">
    <property type="term" value="C:plasma membrane"/>
    <property type="evidence" value="ECO:0007669"/>
    <property type="project" value="UniProtKB-SubCell"/>
</dbReference>
<feature type="compositionally biased region" description="Polar residues" evidence="12">
    <location>
        <begin position="417"/>
        <end position="428"/>
    </location>
</feature>
<keyword evidence="11" id="KW-0697">Rotamase</keyword>
<comment type="subcellular location">
    <subcellularLocation>
        <location evidence="1">Cell inner membrane</location>
        <topology evidence="1">Single-pass type II membrane protein</topology>
        <orientation evidence="1">Periplasmic side</orientation>
    </subcellularLocation>
</comment>
<evidence type="ECO:0000256" key="3">
    <source>
        <dbReference type="ARBA" id="ARBA00022519"/>
    </source>
</evidence>
<dbReference type="STRING" id="575540.Isop_1662"/>
<dbReference type="Gene3D" id="3.10.50.40">
    <property type="match status" value="1"/>
</dbReference>
<keyword evidence="4" id="KW-0812">Transmembrane</keyword>
<keyword evidence="5" id="KW-1133">Transmembrane helix</keyword>
<dbReference type="PANTHER" id="PTHR47529:SF1">
    <property type="entry name" value="PERIPLASMIC CHAPERONE PPID"/>
    <property type="match status" value="1"/>
</dbReference>
<feature type="domain" description="PpiC" evidence="13">
    <location>
        <begin position="274"/>
        <end position="372"/>
    </location>
</feature>
<evidence type="ECO:0000259" key="13">
    <source>
        <dbReference type="PROSITE" id="PS50198"/>
    </source>
</evidence>
<proteinExistence type="inferred from homology"/>
<evidence type="ECO:0000256" key="7">
    <source>
        <dbReference type="ARBA" id="ARBA00023186"/>
    </source>
</evidence>
<dbReference type="GO" id="GO:0003755">
    <property type="term" value="F:peptidyl-prolyl cis-trans isomerase activity"/>
    <property type="evidence" value="ECO:0007669"/>
    <property type="project" value="UniProtKB-KW"/>
</dbReference>
<organism evidence="14 15">
    <name type="scientific">Isosphaera pallida (strain ATCC 43644 / DSM 9630 / IS1B)</name>
    <dbReference type="NCBI Taxonomy" id="575540"/>
    <lineage>
        <taxon>Bacteria</taxon>
        <taxon>Pseudomonadati</taxon>
        <taxon>Planctomycetota</taxon>
        <taxon>Planctomycetia</taxon>
        <taxon>Isosphaerales</taxon>
        <taxon>Isosphaeraceae</taxon>
        <taxon>Isosphaera</taxon>
    </lineage>
</organism>